<evidence type="ECO:0000256" key="11">
    <source>
        <dbReference type="SAM" id="Coils"/>
    </source>
</evidence>
<dbReference type="KEGG" id="acan:ACA1_203910"/>
<dbReference type="RefSeq" id="XP_004338349.1">
    <property type="nucleotide sequence ID" value="XM_004338301.1"/>
</dbReference>
<evidence type="ECO:0000256" key="9">
    <source>
        <dbReference type="ARBA" id="ARBA00023328"/>
    </source>
</evidence>
<evidence type="ECO:0000256" key="2">
    <source>
        <dbReference type="ARBA" id="ARBA00022454"/>
    </source>
</evidence>
<dbReference type="GO" id="GO:0031262">
    <property type="term" value="C:Ndc80 complex"/>
    <property type="evidence" value="ECO:0007669"/>
    <property type="project" value="UniProtKB-UniRule"/>
</dbReference>
<protein>
    <recommendedName>
        <fullName evidence="10">Kinetochore protein NDC80</fullName>
    </recommendedName>
</protein>
<evidence type="ECO:0000256" key="3">
    <source>
        <dbReference type="ARBA" id="ARBA00022618"/>
    </source>
</evidence>
<keyword evidence="7 10" id="KW-0539">Nucleus</keyword>
<keyword evidence="6 11" id="KW-0175">Coiled coil</keyword>
<feature type="domain" description="Kinetochore protein Ndc80 CH" evidence="12">
    <location>
        <begin position="6"/>
        <end position="128"/>
    </location>
</feature>
<evidence type="ECO:0000256" key="6">
    <source>
        <dbReference type="ARBA" id="ARBA00023054"/>
    </source>
</evidence>
<keyword evidence="8 10" id="KW-0131">Cell cycle</keyword>
<dbReference type="InterPro" id="IPR055260">
    <property type="entry name" value="Ndc80_CH"/>
</dbReference>
<keyword evidence="14" id="KW-1185">Reference proteome</keyword>
<evidence type="ECO:0000256" key="5">
    <source>
        <dbReference type="ARBA" id="ARBA00022838"/>
    </source>
</evidence>
<dbReference type="VEuPathDB" id="AmoebaDB:ACA1_203910"/>
<dbReference type="GO" id="GO:0051301">
    <property type="term" value="P:cell division"/>
    <property type="evidence" value="ECO:0007669"/>
    <property type="project" value="UniProtKB-UniRule"/>
</dbReference>
<evidence type="ECO:0000256" key="4">
    <source>
        <dbReference type="ARBA" id="ARBA00022776"/>
    </source>
</evidence>
<evidence type="ECO:0000256" key="10">
    <source>
        <dbReference type="RuleBase" id="RU368072"/>
    </source>
</evidence>
<name>L8GW67_ACACF</name>
<dbReference type="Gene3D" id="1.10.418.30">
    <property type="entry name" value="Ncd80 complex, Ncd80 subunit"/>
    <property type="match status" value="1"/>
</dbReference>
<organism evidence="13 14">
    <name type="scientific">Acanthamoeba castellanii (strain ATCC 30010 / Neff)</name>
    <dbReference type="NCBI Taxonomy" id="1257118"/>
    <lineage>
        <taxon>Eukaryota</taxon>
        <taxon>Amoebozoa</taxon>
        <taxon>Discosea</taxon>
        <taxon>Longamoebia</taxon>
        <taxon>Centramoebida</taxon>
        <taxon>Acanthamoebidae</taxon>
        <taxon>Acanthamoeba</taxon>
    </lineage>
</organism>
<reference evidence="13 14" key="1">
    <citation type="journal article" date="2013" name="Genome Biol.">
        <title>Genome of Acanthamoeba castellanii highlights extensive lateral gene transfer and early evolution of tyrosine kinase signaling.</title>
        <authorList>
            <person name="Clarke M."/>
            <person name="Lohan A.J."/>
            <person name="Liu B."/>
            <person name="Lagkouvardos I."/>
            <person name="Roy S."/>
            <person name="Zafar N."/>
            <person name="Bertelli C."/>
            <person name="Schilde C."/>
            <person name="Kianianmomeni A."/>
            <person name="Burglin T.R."/>
            <person name="Frech C."/>
            <person name="Turcotte B."/>
            <person name="Kopec K.O."/>
            <person name="Synnott J.M."/>
            <person name="Choo C."/>
            <person name="Paponov I."/>
            <person name="Finkler A."/>
            <person name="Soon Heng Tan C."/>
            <person name="Hutchins A.P."/>
            <person name="Weinmeier T."/>
            <person name="Rattei T."/>
            <person name="Chu J.S."/>
            <person name="Gimenez G."/>
            <person name="Irimia M."/>
            <person name="Rigden D.J."/>
            <person name="Fitzpatrick D.A."/>
            <person name="Lorenzo-Morales J."/>
            <person name="Bateman A."/>
            <person name="Chiu C.H."/>
            <person name="Tang P."/>
            <person name="Hegemann P."/>
            <person name="Fromm H."/>
            <person name="Raoult D."/>
            <person name="Greub G."/>
            <person name="Miranda-Saavedra D."/>
            <person name="Chen N."/>
            <person name="Nash P."/>
            <person name="Ginger M.L."/>
            <person name="Horn M."/>
            <person name="Schaap P."/>
            <person name="Caler L."/>
            <person name="Loftus B."/>
        </authorList>
    </citation>
    <scope>NUCLEOTIDE SEQUENCE [LARGE SCALE GENOMIC DNA]</scope>
    <source>
        <strain evidence="13 14">Neff</strain>
    </source>
</reference>
<dbReference type="InterPro" id="IPR038273">
    <property type="entry name" value="Ndc80_sf"/>
</dbReference>
<comment type="function">
    <text evidence="10">Acts as a component of the essential kinetochore-associated NDC80 complex, which is required for chromosome segregation and spindle checkpoint activity.</text>
</comment>
<keyword evidence="4 10" id="KW-0498">Mitosis</keyword>
<sequence length="546" mass="62324">MAVGGQKKDPRDWKDKGFVVTCQKRLMKFFSESGFPYALGPKTLTSPSNKEFFQMFQFLYQRFDPSYKFGAKPEDEILPLLTGLNYPFKITKTPLWLEQNSLITPGAPHVWPSLMGALLWMTELLEYSDVVGRHQDDDFGNDEEDKDKWTCTFITQVYGAWLNGDDEEFDRLNGDLINFYESRRQMEISNVENLSNSIEALSKEIEQIENAPSRIDALNRKKEDFLSDISKFKKFAATMQDQKDAVVAAIAEMNGTIEAEQRELEQRLKENQELQTIIDAQDITPADVERMMSAKHSLEQSLQLLCEQRDSIQKDVWTREVEVQKASDSLDRAISMFNATATNLRLVGASAKYPKDIISDSFKLITFAPHAPTADRMLNCSIKQDIKPCLFKLKDHLLEKAKSLHDRYMDTHMELEAICETVDEQRESANAIEAKLQHSIQSYRTNKHSIAEAAKRSQAEVENIRQEAKKMRADVAMMWAQSERAVAGAGETVEEHEKNCAREREAMVQFITETLGALMEHKDNISDTLAALNQRLDDELAACESL</sequence>
<keyword evidence="5 10" id="KW-0995">Kinetochore</keyword>
<dbReference type="OMA" id="PSHKFQK"/>
<dbReference type="PANTHER" id="PTHR10643">
    <property type="entry name" value="KINETOCHORE PROTEIN NDC80"/>
    <property type="match status" value="1"/>
</dbReference>
<dbReference type="PANTHER" id="PTHR10643:SF2">
    <property type="entry name" value="KINETOCHORE PROTEIN NDC80 HOMOLOG"/>
    <property type="match status" value="1"/>
</dbReference>
<dbReference type="Pfam" id="PF03801">
    <property type="entry name" value="Ndc80_HEC"/>
    <property type="match status" value="1"/>
</dbReference>
<dbReference type="STRING" id="1257118.L8GW67"/>
<feature type="coiled-coil region" evidence="11">
    <location>
        <begin position="447"/>
        <end position="474"/>
    </location>
</feature>
<dbReference type="GO" id="GO:0051315">
    <property type="term" value="P:attachment of mitotic spindle microtubules to kinetochore"/>
    <property type="evidence" value="ECO:0007669"/>
    <property type="project" value="UniProtKB-UniRule"/>
</dbReference>
<proteinExistence type="inferred from homology"/>
<keyword evidence="2 10" id="KW-0158">Chromosome</keyword>
<dbReference type="AlphaFoldDB" id="L8GW67"/>
<evidence type="ECO:0000256" key="7">
    <source>
        <dbReference type="ARBA" id="ARBA00023242"/>
    </source>
</evidence>
<dbReference type="EMBL" id="KB008001">
    <property type="protein sequence ID" value="ELR16336.1"/>
    <property type="molecule type" value="Genomic_DNA"/>
</dbReference>
<evidence type="ECO:0000313" key="13">
    <source>
        <dbReference type="EMBL" id="ELR16336.1"/>
    </source>
</evidence>
<feature type="coiled-coil region" evidence="11">
    <location>
        <begin position="250"/>
        <end position="277"/>
    </location>
</feature>
<comment type="subunit">
    <text evidence="10">Component of the NDC80 complex.</text>
</comment>
<evidence type="ECO:0000256" key="1">
    <source>
        <dbReference type="ARBA" id="ARBA00007050"/>
    </source>
</evidence>
<dbReference type="InterPro" id="IPR005550">
    <property type="entry name" value="Kinetochore_Ndc80"/>
</dbReference>
<dbReference type="OrthoDB" id="7459479at2759"/>
<keyword evidence="3 10" id="KW-0132">Cell division</keyword>
<comment type="subcellular location">
    <subcellularLocation>
        <location evidence="10">Chromosome</location>
        <location evidence="10">Centromere</location>
        <location evidence="10">Kinetochore</location>
    </subcellularLocation>
    <subcellularLocation>
        <location evidence="10">Nucleus</location>
    </subcellularLocation>
</comment>
<feature type="coiled-coil region" evidence="11">
    <location>
        <begin position="184"/>
        <end position="211"/>
    </location>
</feature>
<dbReference type="GeneID" id="14917006"/>
<dbReference type="Proteomes" id="UP000011083">
    <property type="component" value="Unassembled WGS sequence"/>
</dbReference>
<keyword evidence="9 10" id="KW-0137">Centromere</keyword>
<accession>L8GW67</accession>
<comment type="similarity">
    <text evidence="1 10">Belongs to the NDC80/HEC1 family.</text>
</comment>
<gene>
    <name evidence="13" type="ORF">ACA1_203910</name>
</gene>
<dbReference type="GO" id="GO:0005634">
    <property type="term" value="C:nucleus"/>
    <property type="evidence" value="ECO:0007669"/>
    <property type="project" value="UniProtKB-SubCell"/>
</dbReference>
<evidence type="ECO:0000259" key="12">
    <source>
        <dbReference type="Pfam" id="PF03801"/>
    </source>
</evidence>
<evidence type="ECO:0000256" key="8">
    <source>
        <dbReference type="ARBA" id="ARBA00023306"/>
    </source>
</evidence>
<evidence type="ECO:0000313" key="14">
    <source>
        <dbReference type="Proteomes" id="UP000011083"/>
    </source>
</evidence>